<dbReference type="Gene3D" id="3.40.630.30">
    <property type="match status" value="1"/>
</dbReference>
<accession>A0ABV7DXA1</accession>
<sequence length="256" mass="27365">MGFEPFQQGPAYAAAASACGARARWLELGCGRALAVERGPLRLVSRGPVWEGEPGAAERRRAIRRLARWPGMTLVTAGEEVAGFGLVPLVTPMHHALWDLSGDLRAGLAGKWRNRLVRAEASVKVRRAGRAALERLIAAEAVQRRARGYRALPAAFTLALDPGALRIWDWPGRAAMCFVVHGKSATYHLGWTSPEGRAAGVHGVMLMRAAEALAAEGVRWLDLGTVDTEAAPGLARFKLGTGAALKRLGATMLVLP</sequence>
<dbReference type="InterPro" id="IPR050644">
    <property type="entry name" value="PG_Glycine_Bridge_Synth"/>
</dbReference>
<name>A0ABV7DXA1_9RHOB</name>
<keyword evidence="2" id="KW-1185">Reference proteome</keyword>
<dbReference type="RefSeq" id="WP_197641606.1">
    <property type="nucleotide sequence ID" value="NZ_JAEACP010000001.1"/>
</dbReference>
<protein>
    <submittedName>
        <fullName evidence="1">GNAT family N-acetyltransferase</fullName>
        <ecNumber evidence="1">2.3.1.-</ecNumber>
    </submittedName>
</protein>
<proteinExistence type="predicted"/>
<evidence type="ECO:0000313" key="2">
    <source>
        <dbReference type="Proteomes" id="UP001595445"/>
    </source>
</evidence>
<organism evidence="1 2">
    <name type="scientific">Tabrizicola soli</name>
    <dbReference type="NCBI Taxonomy" id="2185115"/>
    <lineage>
        <taxon>Bacteria</taxon>
        <taxon>Pseudomonadati</taxon>
        <taxon>Pseudomonadota</taxon>
        <taxon>Alphaproteobacteria</taxon>
        <taxon>Rhodobacterales</taxon>
        <taxon>Paracoccaceae</taxon>
        <taxon>Tabrizicola</taxon>
    </lineage>
</organism>
<dbReference type="Proteomes" id="UP001595445">
    <property type="component" value="Unassembled WGS sequence"/>
</dbReference>
<gene>
    <name evidence="1" type="ORF">ACFOD6_15570</name>
</gene>
<keyword evidence="1" id="KW-0012">Acyltransferase</keyword>
<dbReference type="EMBL" id="JBHRSM010000025">
    <property type="protein sequence ID" value="MFC3087466.1"/>
    <property type="molecule type" value="Genomic_DNA"/>
</dbReference>
<dbReference type="InterPro" id="IPR016181">
    <property type="entry name" value="Acyl_CoA_acyltransferase"/>
</dbReference>
<comment type="caution">
    <text evidence="1">The sequence shown here is derived from an EMBL/GenBank/DDBJ whole genome shotgun (WGS) entry which is preliminary data.</text>
</comment>
<dbReference type="EC" id="2.3.1.-" evidence="1"/>
<dbReference type="SUPFAM" id="SSF55729">
    <property type="entry name" value="Acyl-CoA N-acyltransferases (Nat)"/>
    <property type="match status" value="1"/>
</dbReference>
<dbReference type="GO" id="GO:0016746">
    <property type="term" value="F:acyltransferase activity"/>
    <property type="evidence" value="ECO:0007669"/>
    <property type="project" value="UniProtKB-KW"/>
</dbReference>
<reference evidence="2" key="1">
    <citation type="journal article" date="2019" name="Int. J. Syst. Evol. Microbiol.">
        <title>The Global Catalogue of Microorganisms (GCM) 10K type strain sequencing project: providing services to taxonomists for standard genome sequencing and annotation.</title>
        <authorList>
            <consortium name="The Broad Institute Genomics Platform"/>
            <consortium name="The Broad Institute Genome Sequencing Center for Infectious Disease"/>
            <person name="Wu L."/>
            <person name="Ma J."/>
        </authorList>
    </citation>
    <scope>NUCLEOTIDE SEQUENCE [LARGE SCALE GENOMIC DNA]</scope>
    <source>
        <strain evidence="2">KCTC 62102</strain>
    </source>
</reference>
<keyword evidence="1" id="KW-0808">Transferase</keyword>
<dbReference type="PANTHER" id="PTHR36174">
    <property type="entry name" value="LIPID II:GLYCINE GLYCYLTRANSFERASE"/>
    <property type="match status" value="1"/>
</dbReference>
<evidence type="ECO:0000313" key="1">
    <source>
        <dbReference type="EMBL" id="MFC3087466.1"/>
    </source>
</evidence>
<dbReference type="PANTHER" id="PTHR36174:SF1">
    <property type="entry name" value="LIPID II:GLYCINE GLYCYLTRANSFERASE"/>
    <property type="match status" value="1"/>
</dbReference>